<keyword evidence="3" id="KW-1185">Reference proteome</keyword>
<dbReference type="EMBL" id="LT906555">
    <property type="protein sequence ID" value="SNW61935.1"/>
    <property type="molecule type" value="Genomic_DNA"/>
</dbReference>
<name>A0A2I2L314_9VIRU</name>
<organism evidence="2">
    <name type="scientific">Orpheovirus IHUMI-LCC2</name>
    <dbReference type="NCBI Taxonomy" id="2023057"/>
    <lineage>
        <taxon>Viruses</taxon>
        <taxon>Varidnaviria</taxon>
        <taxon>Bamfordvirae</taxon>
        <taxon>Nucleocytoviricota</taxon>
        <taxon>Megaviricetes</taxon>
        <taxon>Pimascovirales</taxon>
        <taxon>Ocovirineae</taxon>
        <taxon>Orpheoviridae</taxon>
        <taxon>Alphaorpheovirus</taxon>
        <taxon>Alphaorpheovirus massiliense</taxon>
    </lineage>
</organism>
<protein>
    <recommendedName>
        <fullName evidence="4">Lipid membrane protein</fullName>
    </recommendedName>
</protein>
<evidence type="ECO:0000256" key="1">
    <source>
        <dbReference type="SAM" id="Phobius"/>
    </source>
</evidence>
<feature type="transmembrane region" description="Helical" evidence="1">
    <location>
        <begin position="183"/>
        <end position="204"/>
    </location>
</feature>
<keyword evidence="1" id="KW-0472">Membrane</keyword>
<evidence type="ECO:0000313" key="2">
    <source>
        <dbReference type="EMBL" id="SNW61935.1"/>
    </source>
</evidence>
<dbReference type="KEGG" id="vg:35382074"/>
<dbReference type="Proteomes" id="UP000236316">
    <property type="component" value="Segment"/>
</dbReference>
<evidence type="ECO:0008006" key="4">
    <source>
        <dbReference type="Google" id="ProtNLM"/>
    </source>
</evidence>
<evidence type="ECO:0000313" key="3">
    <source>
        <dbReference type="Proteomes" id="UP000236316"/>
    </source>
</evidence>
<gene>
    <name evidence="2" type="ORF">ORPV_31</name>
</gene>
<reference evidence="2" key="1">
    <citation type="submission" date="2017-08" db="EMBL/GenBank/DDBJ databases">
        <authorList>
            <consortium name="Urmite Genomes"/>
        </authorList>
    </citation>
    <scope>NUCLEOTIDE SEQUENCE [LARGE SCALE GENOMIC DNA]</scope>
    <source>
        <strain evidence="2">IHUMI-LCC2</strain>
    </source>
</reference>
<sequence>MGNQNIASLNQETVNQIYSNSKATCGVISNQSISNVRIVVGICDNCTISLSQTATVNGSCAMSQAVDTQIDNIIKSSAEQSLSAERTFLSLDFSSLQNSNQVEINNSVTNLVSTLVSSTCTISGNQTIENVDIVVGQGSNVAIGLAQTQNVTGQCSIDNIVKTRVFNELTATSDQDLTVKSSLTIIIIAIVILLVASYVIYYYFRYGGSSTPAPTTAPASVVTPAVQPAAPAPAPSL</sequence>
<dbReference type="RefSeq" id="YP_009448237.1">
    <property type="nucleotide sequence ID" value="NC_036594.1"/>
</dbReference>
<keyword evidence="1" id="KW-0812">Transmembrane</keyword>
<proteinExistence type="predicted"/>
<accession>A0A2I2L314</accession>
<keyword evidence="1" id="KW-1133">Transmembrane helix</keyword>
<dbReference type="GeneID" id="35382074"/>